<name>A0A8J2VHC8_9BACL</name>
<feature type="domain" description="Rok N-terminal oligomerisation" evidence="3">
    <location>
        <begin position="1"/>
        <end position="37"/>
    </location>
</feature>
<dbReference type="AlphaFoldDB" id="A0A8J2VHC8"/>
<sequence>MFTERDAIKLRMEQIIHERRLLQEEYQTLMNRLRELDMDQPEVQETTMAPVEKKETETSEEQPERKRRKRADVQGEVIPAIVEILREEGEPLKAKKISLKLDERGVNYNNIHTILHKLVQERKDIVKEGFGYYAYKEEKPQ</sequence>
<accession>A0A8J2VHC8</accession>
<proteinExistence type="predicted"/>
<evidence type="ECO:0000256" key="1">
    <source>
        <dbReference type="SAM" id="MobiDB-lite"/>
    </source>
</evidence>
<organism evidence="4 5">
    <name type="scientific">Marinithermofilum abyssi</name>
    <dbReference type="NCBI Taxonomy" id="1571185"/>
    <lineage>
        <taxon>Bacteria</taxon>
        <taxon>Bacillati</taxon>
        <taxon>Bacillota</taxon>
        <taxon>Bacilli</taxon>
        <taxon>Bacillales</taxon>
        <taxon>Thermoactinomycetaceae</taxon>
        <taxon>Marinithermofilum</taxon>
    </lineage>
</organism>
<reference evidence="4" key="2">
    <citation type="submission" date="2020-09" db="EMBL/GenBank/DDBJ databases">
        <authorList>
            <person name="Sun Q."/>
            <person name="Zhou Y."/>
        </authorList>
    </citation>
    <scope>NUCLEOTIDE SEQUENCE</scope>
    <source>
        <strain evidence="4">CGMCC 1.15179</strain>
    </source>
</reference>
<dbReference type="EMBL" id="BMHQ01000005">
    <property type="protein sequence ID" value="GGE15416.1"/>
    <property type="molecule type" value="Genomic_DNA"/>
</dbReference>
<evidence type="ECO:0000313" key="5">
    <source>
        <dbReference type="Proteomes" id="UP000625210"/>
    </source>
</evidence>
<evidence type="ECO:0000259" key="3">
    <source>
        <dbReference type="Pfam" id="PF26513"/>
    </source>
</evidence>
<gene>
    <name evidence="4" type="ORF">GCM10011571_16250</name>
</gene>
<dbReference type="Pfam" id="PF26513">
    <property type="entry name" value="Rok_N"/>
    <property type="match status" value="1"/>
</dbReference>
<feature type="region of interest" description="Disordered" evidence="1">
    <location>
        <begin position="36"/>
        <end position="72"/>
    </location>
</feature>
<comment type="caution">
    <text evidence="4">The sequence shown here is derived from an EMBL/GenBank/DDBJ whole genome shotgun (WGS) entry which is preliminary data.</text>
</comment>
<keyword evidence="5" id="KW-1185">Reference proteome</keyword>
<evidence type="ECO:0000259" key="2">
    <source>
        <dbReference type="Pfam" id="PF23159"/>
    </source>
</evidence>
<feature type="domain" description="Repressor Rok winged helix" evidence="2">
    <location>
        <begin position="80"/>
        <end position="133"/>
    </location>
</feature>
<dbReference type="RefSeq" id="WP_188647399.1">
    <property type="nucleotide sequence ID" value="NZ_BMHQ01000005.1"/>
</dbReference>
<dbReference type="InterPro" id="IPR056984">
    <property type="entry name" value="WH_Rok"/>
</dbReference>
<evidence type="ECO:0000313" key="4">
    <source>
        <dbReference type="EMBL" id="GGE15416.1"/>
    </source>
</evidence>
<protein>
    <submittedName>
        <fullName evidence="4">Uncharacterized protein</fullName>
    </submittedName>
</protein>
<reference evidence="4" key="1">
    <citation type="journal article" date="2014" name="Int. J. Syst. Evol. Microbiol.">
        <title>Complete genome sequence of Corynebacterium casei LMG S-19264T (=DSM 44701T), isolated from a smear-ripened cheese.</title>
        <authorList>
            <consortium name="US DOE Joint Genome Institute (JGI-PGF)"/>
            <person name="Walter F."/>
            <person name="Albersmeier A."/>
            <person name="Kalinowski J."/>
            <person name="Ruckert C."/>
        </authorList>
    </citation>
    <scope>NUCLEOTIDE SEQUENCE</scope>
    <source>
        <strain evidence="4">CGMCC 1.15179</strain>
    </source>
</reference>
<dbReference type="Pfam" id="PF23159">
    <property type="entry name" value="WHD_Rok"/>
    <property type="match status" value="1"/>
</dbReference>
<dbReference type="InterPro" id="IPR058971">
    <property type="entry name" value="Rok_N_oligomerisation"/>
</dbReference>
<dbReference type="Proteomes" id="UP000625210">
    <property type="component" value="Unassembled WGS sequence"/>
</dbReference>